<dbReference type="EMBL" id="CP009922">
    <property type="protein sequence ID" value="AKG46398.1"/>
    <property type="molecule type" value="Genomic_DNA"/>
</dbReference>
<organism evidence="4 5">
    <name type="scientific">Streptomyces xiamenensis</name>
    <dbReference type="NCBI Taxonomy" id="408015"/>
    <lineage>
        <taxon>Bacteria</taxon>
        <taxon>Bacillati</taxon>
        <taxon>Actinomycetota</taxon>
        <taxon>Actinomycetes</taxon>
        <taxon>Kitasatosporales</taxon>
        <taxon>Streptomycetaceae</taxon>
        <taxon>Streptomyces</taxon>
    </lineage>
</organism>
<accession>A0A0F7G0B9</accession>
<dbReference type="Gene3D" id="1.10.630.10">
    <property type="entry name" value="Cytochrome P450"/>
    <property type="match status" value="1"/>
</dbReference>
<keyword evidence="5" id="KW-1185">Reference proteome</keyword>
<proteinExistence type="inferred from homology"/>
<dbReference type="SUPFAM" id="SSF48264">
    <property type="entry name" value="Cytochrome P450"/>
    <property type="match status" value="1"/>
</dbReference>
<evidence type="ECO:0000313" key="4">
    <source>
        <dbReference type="EMBL" id="AKG46398.1"/>
    </source>
</evidence>
<dbReference type="GO" id="GO:0004497">
    <property type="term" value="F:monooxygenase activity"/>
    <property type="evidence" value="ECO:0007669"/>
    <property type="project" value="UniProtKB-KW"/>
</dbReference>
<feature type="transmembrane region" description="Helical" evidence="3">
    <location>
        <begin position="186"/>
        <end position="210"/>
    </location>
</feature>
<evidence type="ECO:0000256" key="2">
    <source>
        <dbReference type="RuleBase" id="RU000461"/>
    </source>
</evidence>
<dbReference type="PRINTS" id="PR00359">
    <property type="entry name" value="BP450"/>
</dbReference>
<keyword evidence="2" id="KW-0349">Heme</keyword>
<keyword evidence="2" id="KW-0560">Oxidoreductase</keyword>
<keyword evidence="3" id="KW-0812">Transmembrane</keyword>
<protein>
    <submittedName>
        <fullName evidence="4">Cytochrome p450</fullName>
    </submittedName>
</protein>
<dbReference type="HOGENOM" id="CLU_033716_2_0_11"/>
<dbReference type="Pfam" id="PF00067">
    <property type="entry name" value="p450"/>
    <property type="match status" value="1"/>
</dbReference>
<reference evidence="4" key="1">
    <citation type="submission" date="2019-08" db="EMBL/GenBank/DDBJ databases">
        <title>Complete genome sequence of a mangrove-derived Streptomyces xiamenensis.</title>
        <authorList>
            <person name="Xu J."/>
        </authorList>
    </citation>
    <scope>NUCLEOTIDE SEQUENCE</scope>
    <source>
        <strain evidence="4">318</strain>
    </source>
</reference>
<dbReference type="InterPro" id="IPR001128">
    <property type="entry name" value="Cyt_P450"/>
</dbReference>
<comment type="similarity">
    <text evidence="1 2">Belongs to the cytochrome P450 family.</text>
</comment>
<dbReference type="InterPro" id="IPR017972">
    <property type="entry name" value="Cyt_P450_CS"/>
</dbReference>
<evidence type="ECO:0000256" key="1">
    <source>
        <dbReference type="ARBA" id="ARBA00010617"/>
    </source>
</evidence>
<sequence>MRDKRWKALDGEWRARQGDQKRWSAPASRELGEALQGINPPHHTRQRRALGNLFDRHTVGRLYAPLGGIVDELLDGLAERMRDGEADFAELVSERLPVAAIGEWLGIPRADHELLVSLTHGQAYAQELLPSASQLAIANTATLGLREYFTGLIRDRRATMGDDVLSRWIRVWDELEPDRDRADETLYYLAMFIVIAALETTSTVLSSMIWTLDQHPDQLSLLRRNPDEVPQAVEEALRYDPPVHVTTRAAGEDMDLAGVSVARDQLIHIVIASANHDPARNDNPDTFDLRRKGGHLTHLSFGGGIHYCIGAGLARLEATLLLERVIKRFPTLRVSAPPEWEPRVAFRRVRALYVVDG</sequence>
<dbReference type="GO" id="GO:0016705">
    <property type="term" value="F:oxidoreductase activity, acting on paired donors, with incorporation or reduction of molecular oxygen"/>
    <property type="evidence" value="ECO:0007669"/>
    <property type="project" value="InterPro"/>
</dbReference>
<dbReference type="PATRIC" id="fig|408015.6.peg.5080"/>
<dbReference type="PANTHER" id="PTHR46696:SF1">
    <property type="entry name" value="CYTOCHROME P450 YJIB-RELATED"/>
    <property type="match status" value="1"/>
</dbReference>
<dbReference type="InterPro" id="IPR002397">
    <property type="entry name" value="Cyt_P450_B"/>
</dbReference>
<dbReference type="AlphaFoldDB" id="A0A0F7G0B9"/>
<dbReference type="Proteomes" id="UP000034034">
    <property type="component" value="Chromosome"/>
</dbReference>
<keyword evidence="2" id="KW-0479">Metal-binding</keyword>
<dbReference type="GO" id="GO:0020037">
    <property type="term" value="F:heme binding"/>
    <property type="evidence" value="ECO:0007669"/>
    <property type="project" value="InterPro"/>
</dbReference>
<keyword evidence="3" id="KW-0472">Membrane</keyword>
<evidence type="ECO:0000256" key="3">
    <source>
        <dbReference type="SAM" id="Phobius"/>
    </source>
</evidence>
<keyword evidence="2" id="KW-0408">Iron</keyword>
<gene>
    <name evidence="4" type="ORF">SXIM_50140</name>
</gene>
<dbReference type="STRING" id="408015.SXIM_50140"/>
<evidence type="ECO:0000313" key="5">
    <source>
        <dbReference type="Proteomes" id="UP000034034"/>
    </source>
</evidence>
<dbReference type="PANTHER" id="PTHR46696">
    <property type="entry name" value="P450, PUTATIVE (EUROFUNG)-RELATED"/>
    <property type="match status" value="1"/>
</dbReference>
<dbReference type="KEGG" id="sxi:SXIM_50140"/>
<dbReference type="RefSeq" id="WP_234306846.1">
    <property type="nucleotide sequence ID" value="NZ_CP009922.3"/>
</dbReference>
<keyword evidence="3" id="KW-1133">Transmembrane helix</keyword>
<dbReference type="PROSITE" id="PS00086">
    <property type="entry name" value="CYTOCHROME_P450"/>
    <property type="match status" value="1"/>
</dbReference>
<dbReference type="InterPro" id="IPR036396">
    <property type="entry name" value="Cyt_P450_sf"/>
</dbReference>
<name>A0A0F7G0B9_9ACTN</name>
<dbReference type="PRINTS" id="PR00385">
    <property type="entry name" value="P450"/>
</dbReference>
<dbReference type="GO" id="GO:0005506">
    <property type="term" value="F:iron ion binding"/>
    <property type="evidence" value="ECO:0007669"/>
    <property type="project" value="InterPro"/>
</dbReference>
<keyword evidence="2" id="KW-0503">Monooxygenase</keyword>